<evidence type="ECO:0000256" key="1">
    <source>
        <dbReference type="ARBA" id="ARBA00022552"/>
    </source>
</evidence>
<evidence type="ECO:0000313" key="14">
    <source>
        <dbReference type="EMBL" id="GAP34646.1"/>
    </source>
</evidence>
<dbReference type="FunFam" id="3.40.50.150:FF:000005">
    <property type="entry name" value="Ribosomal RNA large subunit methyltransferase E"/>
    <property type="match status" value="1"/>
</dbReference>
<feature type="binding site" evidence="11">
    <location>
        <position position="111"/>
    </location>
    <ligand>
        <name>S-adenosyl-L-methionine</name>
        <dbReference type="ChEBI" id="CHEBI:59789"/>
    </ligand>
</feature>
<evidence type="ECO:0000256" key="6">
    <source>
        <dbReference type="ARBA" id="ARBA00038861"/>
    </source>
</evidence>
<comment type="catalytic activity">
    <reaction evidence="10 11">
        <text>uridine(2552) in 23S rRNA + S-adenosyl-L-methionine = 2'-O-methyluridine(2552) in 23S rRNA + S-adenosyl-L-homocysteine + H(+)</text>
        <dbReference type="Rhea" id="RHEA:42720"/>
        <dbReference type="Rhea" id="RHEA-COMP:10202"/>
        <dbReference type="Rhea" id="RHEA-COMP:10203"/>
        <dbReference type="ChEBI" id="CHEBI:15378"/>
        <dbReference type="ChEBI" id="CHEBI:57856"/>
        <dbReference type="ChEBI" id="CHEBI:59789"/>
        <dbReference type="ChEBI" id="CHEBI:65315"/>
        <dbReference type="ChEBI" id="CHEBI:74478"/>
        <dbReference type="EC" id="2.1.1.166"/>
    </reaction>
</comment>
<dbReference type="PANTHER" id="PTHR10920:SF18">
    <property type="entry name" value="RRNA METHYLTRANSFERASE 2, MITOCHONDRIAL"/>
    <property type="match status" value="1"/>
</dbReference>
<dbReference type="EMBL" id="BBYR01000008">
    <property type="protein sequence ID" value="GAP34646.1"/>
    <property type="molecule type" value="Genomic_DNA"/>
</dbReference>
<dbReference type="Pfam" id="PF01728">
    <property type="entry name" value="FtsJ"/>
    <property type="match status" value="1"/>
</dbReference>
<feature type="binding site" evidence="11">
    <location>
        <position position="136"/>
    </location>
    <ligand>
        <name>S-adenosyl-L-methionine</name>
        <dbReference type="ChEBI" id="CHEBI:59789"/>
    </ligand>
</feature>
<reference evidence="14 15" key="2">
    <citation type="journal article" date="2016" name="Science">
        <title>A bacterium that degrades and assimilates poly(ethylene terephthalate).</title>
        <authorList>
            <person name="Yoshida S."/>
            <person name="Hiraga K."/>
            <person name="Takehana T."/>
            <person name="Taniguchi I."/>
            <person name="Yamaji H."/>
            <person name="Maeda Y."/>
            <person name="Toyohara K."/>
            <person name="Miyamoto K."/>
            <person name="Kimura Y."/>
            <person name="Oda K."/>
        </authorList>
    </citation>
    <scope>NUCLEOTIDE SEQUENCE [LARGE SCALE GENOMIC DNA]</scope>
    <source>
        <strain evidence="15">NBRC 110686 / TISTR 2288 / 201-F6</strain>
    </source>
</reference>
<comment type="function">
    <text evidence="5 11">Specifically methylates the uridine in position 2552 of 23S rRNA at the 2'-O position of the ribose in the fully assembled 50S ribosomal subunit.</text>
</comment>
<dbReference type="Proteomes" id="UP000037660">
    <property type="component" value="Unassembled WGS sequence"/>
</dbReference>
<evidence type="ECO:0000256" key="10">
    <source>
        <dbReference type="ARBA" id="ARBA00048970"/>
    </source>
</evidence>
<evidence type="ECO:0000256" key="3">
    <source>
        <dbReference type="ARBA" id="ARBA00022679"/>
    </source>
</evidence>
<feature type="domain" description="Ribosomal RNA methyltransferase FtsJ" evidence="13">
    <location>
        <begin position="30"/>
        <end position="217"/>
    </location>
</feature>
<dbReference type="InterPro" id="IPR015507">
    <property type="entry name" value="rRNA-MeTfrase_E"/>
</dbReference>
<organism evidence="14 15">
    <name type="scientific">Piscinibacter sakaiensis</name>
    <name type="common">Ideonella sakaiensis</name>
    <dbReference type="NCBI Taxonomy" id="1547922"/>
    <lineage>
        <taxon>Bacteria</taxon>
        <taxon>Pseudomonadati</taxon>
        <taxon>Pseudomonadota</taxon>
        <taxon>Betaproteobacteria</taxon>
        <taxon>Burkholderiales</taxon>
        <taxon>Sphaerotilaceae</taxon>
        <taxon>Piscinibacter</taxon>
    </lineage>
</organism>
<dbReference type="EC" id="2.1.1.166" evidence="6 11"/>
<dbReference type="SUPFAM" id="SSF53335">
    <property type="entry name" value="S-adenosyl-L-methionine-dependent methyltransferases"/>
    <property type="match status" value="1"/>
</dbReference>
<comment type="similarity">
    <text evidence="11">Belongs to the class I-like SAM-binding methyltransferase superfamily. RNA methyltransferase RlmE family.</text>
</comment>
<keyword evidence="1 11" id="KW-0698">rRNA processing</keyword>
<dbReference type="InterPro" id="IPR029063">
    <property type="entry name" value="SAM-dependent_MTases_sf"/>
</dbReference>
<accession>A0A0K8NW83</accession>
<feature type="active site" description="Proton acceptor" evidence="11 12">
    <location>
        <position position="176"/>
    </location>
</feature>
<feature type="binding site" evidence="11">
    <location>
        <position position="62"/>
    </location>
    <ligand>
        <name>S-adenosyl-L-methionine</name>
        <dbReference type="ChEBI" id="CHEBI:59789"/>
    </ligand>
</feature>
<dbReference type="AlphaFoldDB" id="A0A0K8NW83"/>
<dbReference type="PIRSF" id="PIRSF005461">
    <property type="entry name" value="23S_rRNA_mtase"/>
    <property type="match status" value="1"/>
</dbReference>
<evidence type="ECO:0000256" key="2">
    <source>
        <dbReference type="ARBA" id="ARBA00022603"/>
    </source>
</evidence>
<dbReference type="GO" id="GO:0008650">
    <property type="term" value="F:rRNA (uridine-2'-O-)-methyltransferase activity"/>
    <property type="evidence" value="ECO:0007669"/>
    <property type="project" value="UniProtKB-UniRule"/>
</dbReference>
<evidence type="ECO:0000256" key="9">
    <source>
        <dbReference type="ARBA" id="ARBA00042745"/>
    </source>
</evidence>
<evidence type="ECO:0000313" key="15">
    <source>
        <dbReference type="Proteomes" id="UP000037660"/>
    </source>
</evidence>
<keyword evidence="4 11" id="KW-0949">S-adenosyl-L-methionine</keyword>
<keyword evidence="3 11" id="KW-0808">Transferase</keyword>
<dbReference type="Gene3D" id="3.40.50.150">
    <property type="entry name" value="Vaccinia Virus protein VP39"/>
    <property type="match status" value="1"/>
</dbReference>
<keyword evidence="15" id="KW-1185">Reference proteome</keyword>
<evidence type="ECO:0000256" key="8">
    <source>
        <dbReference type="ARBA" id="ARBA00041995"/>
    </source>
</evidence>
<dbReference type="GO" id="GO:0051301">
    <property type="term" value="P:cell division"/>
    <property type="evidence" value="ECO:0007669"/>
    <property type="project" value="UniProtKB-KW"/>
</dbReference>
<keyword evidence="14" id="KW-0131">Cell cycle</keyword>
<feature type="binding site" evidence="11">
    <location>
        <position position="95"/>
    </location>
    <ligand>
        <name>S-adenosyl-L-methionine</name>
        <dbReference type="ChEBI" id="CHEBI:59789"/>
    </ligand>
</feature>
<sequence length="232" mass="24938">MKIKSRKVNKAWLNDHVNDPYVKLAQREGYRARAAYKLKEIDEVFGLIRPGQCVVDLGAAPGAWSQYVRRRFAPRAAGSGGAAAGALNGRILALDLLPLEPIEGVEFIQGDFREDAVLAELESALAGRRVDVVVSDMAPNLSGIDSADAARVAHLVELALDFAARWLVADGALVCKVFHGAGYDELVAAFRRQFRHVKVHKPKASRDRSAETFLVGQALKAGADGARPAAGA</sequence>
<evidence type="ECO:0000256" key="12">
    <source>
        <dbReference type="PIRSR" id="PIRSR005461-1"/>
    </source>
</evidence>
<dbReference type="HAMAP" id="MF_01547">
    <property type="entry name" value="RNA_methyltr_E"/>
    <property type="match status" value="1"/>
</dbReference>
<feature type="binding site" evidence="11">
    <location>
        <position position="64"/>
    </location>
    <ligand>
        <name>S-adenosyl-L-methionine</name>
        <dbReference type="ChEBI" id="CHEBI:59789"/>
    </ligand>
</feature>
<dbReference type="RefSeq" id="WP_054018761.1">
    <property type="nucleotide sequence ID" value="NZ_BBYR01000008.1"/>
</dbReference>
<comment type="subcellular location">
    <subcellularLocation>
        <location evidence="11">Cytoplasm</location>
    </subcellularLocation>
</comment>
<keyword evidence="11" id="KW-0963">Cytoplasm</keyword>
<evidence type="ECO:0000259" key="13">
    <source>
        <dbReference type="Pfam" id="PF01728"/>
    </source>
</evidence>
<protein>
    <recommendedName>
        <fullName evidence="7 11">Ribosomal RNA large subunit methyltransferase E</fullName>
        <ecNumber evidence="6 11">2.1.1.166</ecNumber>
    </recommendedName>
    <alternativeName>
        <fullName evidence="9 11">23S rRNA Um2552 methyltransferase</fullName>
    </alternativeName>
    <alternativeName>
        <fullName evidence="8 11">rRNA (uridine-2'-O-)-methyltransferase</fullName>
    </alternativeName>
</protein>
<evidence type="ECO:0000256" key="7">
    <source>
        <dbReference type="ARBA" id="ARBA00041129"/>
    </source>
</evidence>
<evidence type="ECO:0000256" key="4">
    <source>
        <dbReference type="ARBA" id="ARBA00022691"/>
    </source>
</evidence>
<reference evidence="15" key="1">
    <citation type="submission" date="2015-07" db="EMBL/GenBank/DDBJ databases">
        <title>Discovery of a poly(ethylene terephthalate assimilation.</title>
        <authorList>
            <person name="Yoshida S."/>
            <person name="Hiraga K."/>
            <person name="Takehana T."/>
            <person name="Taniguchi I."/>
            <person name="Yamaji H."/>
            <person name="Maeda Y."/>
            <person name="Toyohara K."/>
            <person name="Miyamoto K."/>
            <person name="Kimura Y."/>
            <person name="Oda K."/>
        </authorList>
    </citation>
    <scope>NUCLEOTIDE SEQUENCE [LARGE SCALE GENOMIC DNA]</scope>
    <source>
        <strain evidence="15">NBRC 110686 / TISTR 2288 / 201-F6</strain>
    </source>
</reference>
<dbReference type="InterPro" id="IPR002877">
    <property type="entry name" value="RNA_MeTrfase_FtsJ_dom"/>
</dbReference>
<dbReference type="PANTHER" id="PTHR10920">
    <property type="entry name" value="RIBOSOMAL RNA METHYLTRANSFERASE"/>
    <property type="match status" value="1"/>
</dbReference>
<gene>
    <name evidence="11" type="primary">rlmE</name>
    <name evidence="11" type="synonym">ftsJ</name>
    <name evidence="11" type="synonym">rrmJ</name>
    <name evidence="14" type="ORF">ISF6_5115</name>
</gene>
<keyword evidence="14" id="KW-0132">Cell division</keyword>
<dbReference type="InterPro" id="IPR050082">
    <property type="entry name" value="RNA_methyltr_RlmE"/>
</dbReference>
<comment type="caution">
    <text evidence="14">The sequence shown here is derived from an EMBL/GenBank/DDBJ whole genome shotgun (WGS) entry which is preliminary data.</text>
</comment>
<dbReference type="GO" id="GO:0005737">
    <property type="term" value="C:cytoplasm"/>
    <property type="evidence" value="ECO:0007669"/>
    <property type="project" value="UniProtKB-SubCell"/>
</dbReference>
<evidence type="ECO:0000256" key="5">
    <source>
        <dbReference type="ARBA" id="ARBA00037569"/>
    </source>
</evidence>
<keyword evidence="2 11" id="KW-0489">Methyltransferase</keyword>
<name>A0A0K8NW83_PISS1</name>
<dbReference type="STRING" id="1547922.ISF6_5115"/>
<evidence type="ECO:0000256" key="11">
    <source>
        <dbReference type="HAMAP-Rule" id="MF_01547"/>
    </source>
</evidence>
<proteinExistence type="inferred from homology"/>